<dbReference type="Proteomes" id="UP000593577">
    <property type="component" value="Unassembled WGS sequence"/>
</dbReference>
<gene>
    <name evidence="2" type="ORF">Goari_010139</name>
</gene>
<keyword evidence="3" id="KW-1185">Reference proteome</keyword>
<evidence type="ECO:0000256" key="1">
    <source>
        <dbReference type="SAM" id="MobiDB-lite"/>
    </source>
</evidence>
<comment type="caution">
    <text evidence="2">The sequence shown here is derived from an EMBL/GenBank/DDBJ whole genome shotgun (WGS) entry which is preliminary data.</text>
</comment>
<reference evidence="2 3" key="1">
    <citation type="journal article" date="2019" name="Genome Biol. Evol.">
        <title>Insights into the evolution of the New World diploid cottons (Gossypium, subgenus Houzingenia) based on genome sequencing.</title>
        <authorList>
            <person name="Grover C.E."/>
            <person name="Arick M.A. 2nd"/>
            <person name="Thrash A."/>
            <person name="Conover J.L."/>
            <person name="Sanders W.S."/>
            <person name="Peterson D.G."/>
            <person name="Frelichowski J.E."/>
            <person name="Scheffler J.A."/>
            <person name="Scheffler B.E."/>
            <person name="Wendel J.F."/>
        </authorList>
    </citation>
    <scope>NUCLEOTIDE SEQUENCE [LARGE SCALE GENOMIC DNA]</scope>
    <source>
        <strain evidence="2">185</strain>
        <tissue evidence="2">Leaf</tissue>
    </source>
</reference>
<sequence length="86" mass="9183">MKEFLMKVKSCYDNLASCGEVIGEHEHVTAILNGLSPEYESIFTIIIASQVVSCEVSNSANLVSHQSSESSNTSGSIPAYRPSSTA</sequence>
<dbReference type="PANTHER" id="PTHR47481:SF30">
    <property type="entry name" value="CCHC-TYPE DOMAIN-CONTAINING PROTEIN"/>
    <property type="match status" value="1"/>
</dbReference>
<name>A0A7J8Y0Q6_GOSAI</name>
<evidence type="ECO:0000313" key="2">
    <source>
        <dbReference type="EMBL" id="MBA0692589.1"/>
    </source>
</evidence>
<dbReference type="AlphaFoldDB" id="A0A7J8Y0Q6"/>
<dbReference type="PANTHER" id="PTHR47481">
    <property type="match status" value="1"/>
</dbReference>
<accession>A0A7J8Y0Q6</accession>
<evidence type="ECO:0000313" key="3">
    <source>
        <dbReference type="Proteomes" id="UP000593577"/>
    </source>
</evidence>
<organism evidence="2 3">
    <name type="scientific">Gossypium aridum</name>
    <name type="common">American cotton</name>
    <name type="synonym">Erioxylum aridum</name>
    <dbReference type="NCBI Taxonomy" id="34290"/>
    <lineage>
        <taxon>Eukaryota</taxon>
        <taxon>Viridiplantae</taxon>
        <taxon>Streptophyta</taxon>
        <taxon>Embryophyta</taxon>
        <taxon>Tracheophyta</taxon>
        <taxon>Spermatophyta</taxon>
        <taxon>Magnoliopsida</taxon>
        <taxon>eudicotyledons</taxon>
        <taxon>Gunneridae</taxon>
        <taxon>Pentapetalae</taxon>
        <taxon>rosids</taxon>
        <taxon>malvids</taxon>
        <taxon>Malvales</taxon>
        <taxon>Malvaceae</taxon>
        <taxon>Malvoideae</taxon>
        <taxon>Gossypium</taxon>
    </lineage>
</organism>
<feature type="region of interest" description="Disordered" evidence="1">
    <location>
        <begin position="64"/>
        <end position="86"/>
    </location>
</feature>
<protein>
    <submittedName>
        <fullName evidence="2">Uncharacterized protein</fullName>
    </submittedName>
</protein>
<proteinExistence type="predicted"/>
<dbReference type="EMBL" id="JABFAA010000009">
    <property type="protein sequence ID" value="MBA0692589.1"/>
    <property type="molecule type" value="Genomic_DNA"/>
</dbReference>